<accession>A0A1J5Q1M9</accession>
<feature type="domain" description="Stability determinant" evidence="1">
    <location>
        <begin position="107"/>
        <end position="133"/>
    </location>
</feature>
<comment type="caution">
    <text evidence="2">The sequence shown here is derived from an EMBL/GenBank/DDBJ whole genome shotgun (WGS) entry which is preliminary data.</text>
</comment>
<proteinExistence type="predicted"/>
<evidence type="ECO:0000259" key="1">
    <source>
        <dbReference type="Pfam" id="PF21217"/>
    </source>
</evidence>
<dbReference type="AlphaFoldDB" id="A0A1J5Q1M9"/>
<name>A0A1J5Q1M9_9ZZZZ</name>
<sequence>MNTETIDHTTLSRLAEAGAVRSAHIIGQNGGWGVLVKYGMTERALAAQRSHQVRIFRKFETLVAYLKGVGIARFDVDAVNYDPASMKATRSRPDRAEAMKNAHEAVAYNNWFKQQVQEALDDDSPGIPHEQVMKNVREVIAKARVKRA</sequence>
<evidence type="ECO:0000313" key="2">
    <source>
        <dbReference type="EMBL" id="OIQ73780.1"/>
    </source>
</evidence>
<gene>
    <name evidence="2" type="ORF">GALL_445790</name>
</gene>
<organism evidence="2">
    <name type="scientific">mine drainage metagenome</name>
    <dbReference type="NCBI Taxonomy" id="410659"/>
    <lineage>
        <taxon>unclassified sequences</taxon>
        <taxon>metagenomes</taxon>
        <taxon>ecological metagenomes</taxon>
    </lineage>
</organism>
<dbReference type="EMBL" id="MLJW01002738">
    <property type="protein sequence ID" value="OIQ73780.1"/>
    <property type="molecule type" value="Genomic_DNA"/>
</dbReference>
<dbReference type="InterPro" id="IPR048851">
    <property type="entry name" value="PaaA2_dom"/>
</dbReference>
<protein>
    <recommendedName>
        <fullName evidence="1">Stability determinant domain-containing protein</fullName>
    </recommendedName>
</protein>
<dbReference type="Pfam" id="PF21217">
    <property type="entry name" value="PaaA2"/>
    <property type="match status" value="1"/>
</dbReference>
<reference evidence="2" key="1">
    <citation type="submission" date="2016-10" db="EMBL/GenBank/DDBJ databases">
        <title>Sequence of Gallionella enrichment culture.</title>
        <authorList>
            <person name="Poehlein A."/>
            <person name="Muehling M."/>
            <person name="Daniel R."/>
        </authorList>
    </citation>
    <scope>NUCLEOTIDE SEQUENCE</scope>
</reference>
<dbReference type="Gene3D" id="6.20.450.20">
    <property type="match status" value="1"/>
</dbReference>